<dbReference type="InterPro" id="IPR029063">
    <property type="entry name" value="SAM-dependent_MTases_sf"/>
</dbReference>
<keyword evidence="4" id="KW-1185">Reference proteome</keyword>
<feature type="binding site" evidence="1">
    <location>
        <begin position="65"/>
        <end position="66"/>
    </location>
    <ligand>
        <name>S-adenosyl-L-methionine</name>
        <dbReference type="ChEBI" id="CHEBI:59789"/>
    </ligand>
</feature>
<dbReference type="CDD" id="cd02440">
    <property type="entry name" value="AdoMet_MTases"/>
    <property type="match status" value="1"/>
</dbReference>
<dbReference type="EMBL" id="JAMFTH010000001">
    <property type="protein sequence ID" value="MCP8898088.1"/>
    <property type="molecule type" value="Genomic_DNA"/>
</dbReference>
<dbReference type="PANTHER" id="PTHR43591">
    <property type="entry name" value="METHYLTRANSFERASE"/>
    <property type="match status" value="1"/>
</dbReference>
<evidence type="ECO:0000313" key="3">
    <source>
        <dbReference type="EMBL" id="MCP8898088.1"/>
    </source>
</evidence>
<dbReference type="GO" id="GO:0032259">
    <property type="term" value="P:methylation"/>
    <property type="evidence" value="ECO:0007669"/>
    <property type="project" value="UniProtKB-KW"/>
</dbReference>
<dbReference type="GO" id="GO:0008757">
    <property type="term" value="F:S-adenosylmethionine-dependent methyltransferase activity"/>
    <property type="evidence" value="ECO:0007669"/>
    <property type="project" value="InterPro"/>
</dbReference>
<keyword evidence="3" id="KW-0808">Transferase</keyword>
<dbReference type="Proteomes" id="UP001139319">
    <property type="component" value="Unassembled WGS sequence"/>
</dbReference>
<dbReference type="SUPFAM" id="SSF53335">
    <property type="entry name" value="S-adenosyl-L-methionine-dependent methyltransferases"/>
    <property type="match status" value="1"/>
</dbReference>
<dbReference type="AlphaFoldDB" id="A0A9X2HZW9"/>
<dbReference type="InterPro" id="IPR016718">
    <property type="entry name" value="rRNA_m1G-MeTrfase_A_prd"/>
</dbReference>
<accession>A0A9X2HZW9</accession>
<name>A0A9X2HZW9_9GAMM</name>
<comment type="caution">
    <text evidence="3">The sequence shown here is derived from an EMBL/GenBank/DDBJ whole genome shotgun (WGS) entry which is preliminary data.</text>
</comment>
<proteinExistence type="predicted"/>
<feature type="domain" description="Methyltransferase type 11" evidence="2">
    <location>
        <begin position="59"/>
        <end position="143"/>
    </location>
</feature>
<dbReference type="Pfam" id="PF08241">
    <property type="entry name" value="Methyltransf_11"/>
    <property type="match status" value="1"/>
</dbReference>
<reference evidence="3" key="2">
    <citation type="submission" date="2023-01" db="EMBL/GenBank/DDBJ databases">
        <title>Gilvimarinus xylanilyticus HB14 isolated from Caulerpa lentillifera aquaculture base in Hainan, China.</title>
        <authorList>
            <person name="Zhang Y.-J."/>
        </authorList>
    </citation>
    <scope>NUCLEOTIDE SEQUENCE</scope>
    <source>
        <strain evidence="3">HB14</strain>
    </source>
</reference>
<feature type="binding site" evidence="1">
    <location>
        <position position="39"/>
    </location>
    <ligand>
        <name>S-adenosyl-L-methionine</name>
        <dbReference type="ChEBI" id="CHEBI:59789"/>
    </ligand>
</feature>
<dbReference type="PIRSF" id="PIRSF018249">
    <property type="entry name" value="MyrA_prd"/>
    <property type="match status" value="1"/>
</dbReference>
<gene>
    <name evidence="3" type="ORF">M6D89_02110</name>
</gene>
<dbReference type="InterPro" id="IPR013216">
    <property type="entry name" value="Methyltransf_11"/>
</dbReference>
<protein>
    <submittedName>
        <fullName evidence="3">Methyltransferase domain-containing protein</fullName>
    </submittedName>
</protein>
<keyword evidence="1" id="KW-0949">S-adenosyl-L-methionine</keyword>
<sequence>MAKKGYVNLLLSHKMRSKNPGDNKAMIAARRAFLSQGHYQPLLEKITQLCVQHGVSRLLDAGCGEGYYACGLARAGLEVAGMDISKEGIIAACKRDKNLDWCIASVNDLPYQSGYFDAVLSVFCRVDDAEFYRVLRPGGLVIFVGPGNNHLPALRAGLYEQVRPYQTAKQEDYLPSFTEIASTGVKFAIELNSAEQIYNLLTMTPHYWSTNPQQQQRLLDRGVLSDTADMRIRVFKRF</sequence>
<dbReference type="Gene3D" id="3.40.50.150">
    <property type="entry name" value="Vaccinia Virus protein VP39"/>
    <property type="match status" value="1"/>
</dbReference>
<reference evidence="3" key="1">
    <citation type="submission" date="2022-05" db="EMBL/GenBank/DDBJ databases">
        <authorList>
            <person name="Sun H.-N."/>
        </authorList>
    </citation>
    <scope>NUCLEOTIDE SEQUENCE</scope>
    <source>
        <strain evidence="3">HB14</strain>
    </source>
</reference>
<evidence type="ECO:0000259" key="2">
    <source>
        <dbReference type="Pfam" id="PF08241"/>
    </source>
</evidence>
<evidence type="ECO:0000256" key="1">
    <source>
        <dbReference type="PIRSR" id="PIRSR018249-2"/>
    </source>
</evidence>
<organism evidence="3 4">
    <name type="scientific">Gilvimarinus xylanilyticus</name>
    <dbReference type="NCBI Taxonomy" id="2944139"/>
    <lineage>
        <taxon>Bacteria</taxon>
        <taxon>Pseudomonadati</taxon>
        <taxon>Pseudomonadota</taxon>
        <taxon>Gammaproteobacteria</taxon>
        <taxon>Cellvibrionales</taxon>
        <taxon>Cellvibrionaceae</taxon>
        <taxon>Gilvimarinus</taxon>
    </lineage>
</organism>
<keyword evidence="3" id="KW-0489">Methyltransferase</keyword>
<feature type="binding site" evidence="1">
    <location>
        <position position="150"/>
    </location>
    <ligand>
        <name>S-adenosyl-L-methionine</name>
        <dbReference type="ChEBI" id="CHEBI:59789"/>
    </ligand>
</feature>
<evidence type="ECO:0000313" key="4">
    <source>
        <dbReference type="Proteomes" id="UP001139319"/>
    </source>
</evidence>